<dbReference type="STRING" id="1416801.SAMN05192553_102710"/>
<dbReference type="EMBL" id="FNZH01000002">
    <property type="protein sequence ID" value="SEJ16433.1"/>
    <property type="molecule type" value="Genomic_DNA"/>
</dbReference>
<sequence>MNPFKLLLDHNIARIKKKYWTEQARGLKGIFEPANRLHAHNWIRREIAIRTNLYEVMDQKIPTDELYKALDYEPTNRT</sequence>
<keyword evidence="2" id="KW-1185">Reference proteome</keyword>
<protein>
    <submittedName>
        <fullName evidence="1">Uncharacterized protein</fullName>
    </submittedName>
</protein>
<evidence type="ECO:0000313" key="1">
    <source>
        <dbReference type="EMBL" id="SEJ16433.1"/>
    </source>
</evidence>
<proteinExistence type="predicted"/>
<reference evidence="2" key="1">
    <citation type="submission" date="2016-10" db="EMBL/GenBank/DDBJ databases">
        <authorList>
            <person name="Varghese N."/>
            <person name="Submissions S."/>
        </authorList>
    </citation>
    <scope>NUCLEOTIDE SEQUENCE [LARGE SCALE GENOMIC DNA]</scope>
    <source>
        <strain evidence="2">IBRC-M 10761</strain>
    </source>
</reference>
<dbReference type="RefSeq" id="WP_092171999.1">
    <property type="nucleotide sequence ID" value="NZ_FNZH01000002.1"/>
</dbReference>
<accession>A0A1H6WHR0</accession>
<evidence type="ECO:0000313" key="2">
    <source>
        <dbReference type="Proteomes" id="UP000199403"/>
    </source>
</evidence>
<name>A0A1H6WHR0_9BACT</name>
<dbReference type="AlphaFoldDB" id="A0A1H6WHR0"/>
<gene>
    <name evidence="1" type="ORF">SAMN05192553_102710</name>
</gene>
<dbReference type="Proteomes" id="UP000199403">
    <property type="component" value="Unassembled WGS sequence"/>
</dbReference>
<organism evidence="1 2">
    <name type="scientific">Cyclobacterium xiamenense</name>
    <dbReference type="NCBI Taxonomy" id="1297121"/>
    <lineage>
        <taxon>Bacteria</taxon>
        <taxon>Pseudomonadati</taxon>
        <taxon>Bacteroidota</taxon>
        <taxon>Cytophagia</taxon>
        <taxon>Cytophagales</taxon>
        <taxon>Cyclobacteriaceae</taxon>
        <taxon>Cyclobacterium</taxon>
    </lineage>
</organism>